<reference evidence="1" key="1">
    <citation type="submission" date="2024-08" db="EMBL/GenBank/DDBJ databases">
        <title>Lentilactobacillus sp. nov., isolated from tree bark.</title>
        <authorList>
            <person name="Phuengjayaem S."/>
            <person name="Tanasupawat S."/>
        </authorList>
    </citation>
    <scope>NUCLEOTIDE SEQUENCE</scope>
    <source>
        <strain evidence="1">SPB1-3</strain>
    </source>
</reference>
<organism evidence="1 2">
    <name type="scientific">Lentilactobacillus terminaliae</name>
    <dbReference type="NCBI Taxonomy" id="3003483"/>
    <lineage>
        <taxon>Bacteria</taxon>
        <taxon>Bacillati</taxon>
        <taxon>Bacillota</taxon>
        <taxon>Bacilli</taxon>
        <taxon>Lactobacillales</taxon>
        <taxon>Lactobacillaceae</taxon>
        <taxon>Lentilactobacillus</taxon>
    </lineage>
</organism>
<evidence type="ECO:0000313" key="1">
    <source>
        <dbReference type="EMBL" id="XFD39277.1"/>
    </source>
</evidence>
<accession>A0ACD5DDC7</accession>
<keyword evidence="2" id="KW-1185">Reference proteome</keyword>
<gene>
    <name evidence="1" type="ORF">O0236_007510</name>
</gene>
<dbReference type="Proteomes" id="UP001149860">
    <property type="component" value="Chromosome"/>
</dbReference>
<dbReference type="EMBL" id="CP168151">
    <property type="protein sequence ID" value="XFD39277.1"/>
    <property type="molecule type" value="Genomic_DNA"/>
</dbReference>
<name>A0ACD5DDC7_9LACO</name>
<protein>
    <submittedName>
        <fullName evidence="1">Uncharacterized protein</fullName>
    </submittedName>
</protein>
<evidence type="ECO:0000313" key="2">
    <source>
        <dbReference type="Proteomes" id="UP001149860"/>
    </source>
</evidence>
<proteinExistence type="predicted"/>
<sequence length="62" mass="7216">MNEEIKNVSFNADGTKQYIFPGLTFNGPAVSKKEYLDHYEEYVQRCSNTRKDFEAVPESELH</sequence>